<dbReference type="AlphaFoldDB" id="I9N2G5"/>
<sequence>MLIATMMTKFRGVRSPLHAIGDGRIGMDWINRYIDQPLLHGAAGLLRSWHLRTRQPPELLEPTWNLVVLAFLLIASGQVLAGKPFALGVAALIMLALPSARKLLSAVKASGGGYGAREYKSLRARAIAKREAEWSVRIIVLFSSACLPFIARIDDPAGACFMLGASIWFVLTGPLKAYLDAAEPPEPNEGDRMFNGAFHFG</sequence>
<protein>
    <submittedName>
        <fullName evidence="1">Uncharacterized protein</fullName>
    </submittedName>
</protein>
<reference evidence="1 2" key="1">
    <citation type="submission" date="2012-02" db="EMBL/GenBank/DDBJ databases">
        <title>Improved High-Quality Draft Sequence of Rhizobium leguminosarum bv. trifolii WSM597.</title>
        <authorList>
            <consortium name="US DOE Joint Genome Institute"/>
            <person name="Lucas S."/>
            <person name="Han J."/>
            <person name="Lapidus A."/>
            <person name="Cheng J.-F."/>
            <person name="Goodwin L."/>
            <person name="Pitluck S."/>
            <person name="Peters L."/>
            <person name="Ovchinnikova G."/>
            <person name="Held B."/>
            <person name="Detter J.C."/>
            <person name="Han C."/>
            <person name="Tapia R."/>
            <person name="Land M."/>
            <person name="Hauser L."/>
            <person name="Kyrpides N."/>
            <person name="Ivanova N."/>
            <person name="Pagani I."/>
            <person name="Brau L."/>
            <person name="Yates R."/>
            <person name="O'Hara G."/>
            <person name="Rui T."/>
            <person name="Howieson J."/>
            <person name="Reeve W."/>
            <person name="Woyke T."/>
        </authorList>
    </citation>
    <scope>NUCLEOTIDE SEQUENCE [LARGE SCALE GENOMIC DNA]</scope>
    <source>
        <strain evidence="1 2">WSM597</strain>
    </source>
</reference>
<organism evidence="1 2">
    <name type="scientific">Rhizobium leguminosarum bv. trifolii WSM597</name>
    <dbReference type="NCBI Taxonomy" id="754764"/>
    <lineage>
        <taxon>Bacteria</taxon>
        <taxon>Pseudomonadati</taxon>
        <taxon>Pseudomonadota</taxon>
        <taxon>Alphaproteobacteria</taxon>
        <taxon>Hyphomicrobiales</taxon>
        <taxon>Rhizobiaceae</taxon>
        <taxon>Rhizobium/Agrobacterium group</taxon>
        <taxon>Rhizobium</taxon>
    </lineage>
</organism>
<proteinExistence type="predicted"/>
<accession>I9N2G5</accession>
<evidence type="ECO:0000313" key="1">
    <source>
        <dbReference type="EMBL" id="EJB02084.1"/>
    </source>
</evidence>
<name>I9N2G5_RHILT</name>
<dbReference type="HOGENOM" id="CLU_1389249_0_0_5"/>
<dbReference type="EMBL" id="JH719382">
    <property type="protein sequence ID" value="EJB02084.1"/>
    <property type="molecule type" value="Genomic_DNA"/>
</dbReference>
<evidence type="ECO:0000313" key="2">
    <source>
        <dbReference type="Proteomes" id="UP000005092"/>
    </source>
</evidence>
<dbReference type="Proteomes" id="UP000005092">
    <property type="component" value="Unassembled WGS sequence"/>
</dbReference>
<gene>
    <name evidence="1" type="ORF">Rleg9DRAFT_0863</name>
</gene>